<dbReference type="GO" id="GO:0043190">
    <property type="term" value="C:ATP-binding cassette (ABC) transporter complex"/>
    <property type="evidence" value="ECO:0007669"/>
    <property type="project" value="InterPro"/>
</dbReference>
<evidence type="ECO:0000256" key="2">
    <source>
        <dbReference type="ARBA" id="ARBA00022729"/>
    </source>
</evidence>
<protein>
    <submittedName>
        <fullName evidence="3">Phosphate/phosphite/phosphonate ABC transporter substrate-binding protein</fullName>
    </submittedName>
</protein>
<name>A0A7V6DNT4_9BACT</name>
<dbReference type="InterPro" id="IPR005770">
    <property type="entry name" value="PhnD"/>
</dbReference>
<gene>
    <name evidence="3" type="ORF">ENV52_02045</name>
</gene>
<evidence type="ECO:0000313" key="3">
    <source>
        <dbReference type="EMBL" id="HHS28469.1"/>
    </source>
</evidence>
<proteinExistence type="inferred from homology"/>
<dbReference type="EMBL" id="DTGR01000030">
    <property type="protein sequence ID" value="HHS28469.1"/>
    <property type="molecule type" value="Genomic_DNA"/>
</dbReference>
<dbReference type="Gene3D" id="3.40.190.10">
    <property type="entry name" value="Periplasmic binding protein-like II"/>
    <property type="match status" value="2"/>
</dbReference>
<dbReference type="NCBIfam" id="TIGR01098">
    <property type="entry name" value="3A0109s03R"/>
    <property type="match status" value="1"/>
</dbReference>
<dbReference type="SUPFAM" id="SSF53850">
    <property type="entry name" value="Periplasmic binding protein-like II"/>
    <property type="match status" value="1"/>
</dbReference>
<evidence type="ECO:0000256" key="1">
    <source>
        <dbReference type="ARBA" id="ARBA00007162"/>
    </source>
</evidence>
<reference evidence="3" key="1">
    <citation type="journal article" date="2020" name="mSystems">
        <title>Genome- and Community-Level Interaction Insights into Carbon Utilization and Element Cycling Functions of Hydrothermarchaeota in Hydrothermal Sediment.</title>
        <authorList>
            <person name="Zhou Z."/>
            <person name="Liu Y."/>
            <person name="Xu W."/>
            <person name="Pan J."/>
            <person name="Luo Z.H."/>
            <person name="Li M."/>
        </authorList>
    </citation>
    <scope>NUCLEOTIDE SEQUENCE [LARGE SCALE GENOMIC DNA]</scope>
    <source>
        <strain evidence="3">SpSt-767</strain>
    </source>
</reference>
<dbReference type="GO" id="GO:0055085">
    <property type="term" value="P:transmembrane transport"/>
    <property type="evidence" value="ECO:0007669"/>
    <property type="project" value="InterPro"/>
</dbReference>
<dbReference type="Pfam" id="PF12974">
    <property type="entry name" value="Phosphonate-bd"/>
    <property type="match status" value="1"/>
</dbReference>
<accession>A0A7V6DNT4</accession>
<dbReference type="PANTHER" id="PTHR35841:SF1">
    <property type="entry name" value="PHOSPHONATES-BINDING PERIPLASMIC PROTEIN"/>
    <property type="match status" value="1"/>
</dbReference>
<comment type="caution">
    <text evidence="3">The sequence shown here is derived from an EMBL/GenBank/DDBJ whole genome shotgun (WGS) entry which is preliminary data.</text>
</comment>
<keyword evidence="2" id="KW-0732">Signal</keyword>
<dbReference type="CDD" id="cd01071">
    <property type="entry name" value="PBP2_PhnD_like"/>
    <property type="match status" value="1"/>
</dbReference>
<dbReference type="AlphaFoldDB" id="A0A7V6DNT4"/>
<sequence length="309" mass="34163">MSAYLLVFLLCACLGVGGCGDNEPVKKVDLSKREESTVYGSEKAITYAYLPQYAHTVSYERHHLVVDYLSRTTGMAFRQVFPDTFDEHMHMVGRGLIDITFSNPFSYVKIADLYGARAFARIVEAKGKENFRGQIICRADNTQIKTLEDIKGKRLIAVDPTSAGGFLYPWGLIMEHGIRKEDLAEIAFAPGPGGKQEKVVMAVLSGKYDVGTIREGTLDIMAQKGKIDPKQIRVLADSRWYPGWVYSARRGLDPAVVAKIKAALLALNIDNPADATILKKAGFIKVIAAKDEDFNPVRQLGEFVTGKRP</sequence>
<comment type="similarity">
    <text evidence="1">Belongs to the phosphate/phosphite/phosphonate binding protein family.</text>
</comment>
<dbReference type="PANTHER" id="PTHR35841">
    <property type="entry name" value="PHOSPHONATES-BINDING PERIPLASMIC PROTEIN"/>
    <property type="match status" value="1"/>
</dbReference>
<organism evidence="3">
    <name type="scientific">Desulfobacca acetoxidans</name>
    <dbReference type="NCBI Taxonomy" id="60893"/>
    <lineage>
        <taxon>Bacteria</taxon>
        <taxon>Pseudomonadati</taxon>
        <taxon>Thermodesulfobacteriota</taxon>
        <taxon>Desulfobaccia</taxon>
        <taxon>Desulfobaccales</taxon>
        <taxon>Desulfobaccaceae</taxon>
        <taxon>Desulfobacca</taxon>
    </lineage>
</organism>